<dbReference type="PANTHER" id="PTHR43304:SF1">
    <property type="entry name" value="PAC DOMAIN-CONTAINING PROTEIN"/>
    <property type="match status" value="1"/>
</dbReference>
<evidence type="ECO:0000256" key="2">
    <source>
        <dbReference type="ARBA" id="ARBA00012438"/>
    </source>
</evidence>
<comment type="caution">
    <text evidence="9">The sequence shown here is derived from an EMBL/GenBank/DDBJ whole genome shotgun (WGS) entry which is preliminary data.</text>
</comment>
<comment type="catalytic activity">
    <reaction evidence="1">
        <text>ATP + protein L-histidine = ADP + protein N-phospho-L-histidine.</text>
        <dbReference type="EC" id="2.7.13.3"/>
    </reaction>
</comment>
<dbReference type="FunFam" id="3.30.450.20:FF:000099">
    <property type="entry name" value="Sensory box sensor histidine kinase"/>
    <property type="match status" value="1"/>
</dbReference>
<dbReference type="GO" id="GO:0000155">
    <property type="term" value="F:phosphorelay sensor kinase activity"/>
    <property type="evidence" value="ECO:0007669"/>
    <property type="project" value="InterPro"/>
</dbReference>
<feature type="domain" description="PAS" evidence="7">
    <location>
        <begin position="678"/>
        <end position="714"/>
    </location>
</feature>
<dbReference type="CDD" id="cd00130">
    <property type="entry name" value="PAS"/>
    <property type="match status" value="2"/>
</dbReference>
<dbReference type="SMART" id="SM00387">
    <property type="entry name" value="HATPase_c"/>
    <property type="match status" value="1"/>
</dbReference>
<sequence length="1036" mass="116506">MHQANSVGRDIPAPDFQIVFNSLSGNFLLLQPNGPHFTILAASDEQLHITGHQRHEVVGKNVFEVYPENPEAANATNLSKLRASLLRVMQEKVPDQILTMRYDVESEAGVMEERYWKATNKPIVDAAGNLLYILHTPVDITAQVLAEKKAIAMRELEKKYSLFLQAPVAVYIVTGPENIVEFANDEMLRLLGRASDMIGKPLVASIPEIAKAGFPELLDQVRTTGQPYYGKEYPAKLIKDGKEELCYYNFVYQLYYANPGDTVAAGVFCVAHDVTEQVLARQKVEESELQLRSFIESSHHPIGVYVGREMRIQFANQALKDGLGKGNDIVGKLYKDVLPELENQHVFEQLEEVYTTGIPFHAKNHELDLVVGGELRTFFFDLSFTPLFNTAGEVYGVINTGADVTELNLAREKAAESERRYRTLIEEAPVATALYLGKDLTIQYANDIMLGYWGKDNTVVGKTFRNALPELEDQPFPALLENVYVSGQTYTGVKEKAELEVDGRLVSAFFNYTYKPLFDKEGEVYGIYHTAIDVTEEVLAQKRLEESEARFRNMIKQAPVAIAFTRGNEMVIENVNAHMLQIMGRASADEVIGKKLVEALPEVENQAVLDIVGEVLGTGKTITANEQLVHLLKNDEVTPHYLNLSYTPLLEEGEVTGVIHVAHDVTEQVQARKKIEQSARDLQNLADAMPQIVWMANPDGKVTYYNERVSEFSGAVKLPDGNWHWESMLLEEDEQTTKGAWDNAVRTGMTYEIEHRLRMQDGSHRWHLSRALPQRDCEGKITRWFGTATDVHERKEHQEALEIKNRHLVSINNDLDNFIYTASHDLKAPIINIEGLLSLLSDEQTSTGDEKSDNEEILKMMKGSVERFKKTIDSLTEVAKLQQAYEFNAELVNVREVIEEVSLDMAPLISSTKAKLEVNVAPDVAIRFSGKNLRSVVYNLLSNAIKYRSPHRTPHVQISCHLSDQYQVLTFADNGLGMTPAQRKGLFTLFKRFHSHVEGTGIGLYMVKKVVENADGKIEVESKANVGTTFRVYLPV</sequence>
<dbReference type="Pfam" id="PF00512">
    <property type="entry name" value="HisKA"/>
    <property type="match status" value="1"/>
</dbReference>
<organism evidence="9 10">
    <name type="scientific">Pontibacter mangrovi</name>
    <dbReference type="NCBI Taxonomy" id="2589816"/>
    <lineage>
        <taxon>Bacteria</taxon>
        <taxon>Pseudomonadati</taxon>
        <taxon>Bacteroidota</taxon>
        <taxon>Cytophagia</taxon>
        <taxon>Cytophagales</taxon>
        <taxon>Hymenobacteraceae</taxon>
        <taxon>Pontibacter</taxon>
    </lineage>
</organism>
<dbReference type="PRINTS" id="PR00344">
    <property type="entry name" value="BCTRLSENSOR"/>
</dbReference>
<name>A0A501WBR9_9BACT</name>
<dbReference type="InterPro" id="IPR003661">
    <property type="entry name" value="HisK_dim/P_dom"/>
</dbReference>
<feature type="domain" description="PAC" evidence="8">
    <location>
        <begin position="492"/>
        <end position="546"/>
    </location>
</feature>
<dbReference type="OrthoDB" id="9766459at2"/>
<feature type="domain" description="Histidine kinase" evidence="6">
    <location>
        <begin position="821"/>
        <end position="1036"/>
    </location>
</feature>
<evidence type="ECO:0000313" key="10">
    <source>
        <dbReference type="Proteomes" id="UP000316727"/>
    </source>
</evidence>
<dbReference type="InterPro" id="IPR000700">
    <property type="entry name" value="PAS-assoc_C"/>
</dbReference>
<dbReference type="Gene3D" id="1.10.287.130">
    <property type="match status" value="1"/>
</dbReference>
<accession>A0A501WBR9</accession>
<feature type="domain" description="PAC" evidence="8">
    <location>
        <begin position="751"/>
        <end position="803"/>
    </location>
</feature>
<dbReference type="NCBIfam" id="TIGR00229">
    <property type="entry name" value="sensory_box"/>
    <property type="match status" value="4"/>
</dbReference>
<dbReference type="Proteomes" id="UP000316727">
    <property type="component" value="Unassembled WGS sequence"/>
</dbReference>
<dbReference type="PANTHER" id="PTHR43304">
    <property type="entry name" value="PHYTOCHROME-LIKE PROTEIN CPH1"/>
    <property type="match status" value="1"/>
</dbReference>
<dbReference type="InterPro" id="IPR000014">
    <property type="entry name" value="PAS"/>
</dbReference>
<dbReference type="RefSeq" id="WP_140622360.1">
    <property type="nucleotide sequence ID" value="NZ_VFRQ01000008.1"/>
</dbReference>
<dbReference type="InterPro" id="IPR005467">
    <property type="entry name" value="His_kinase_dom"/>
</dbReference>
<keyword evidence="4" id="KW-0808">Transferase</keyword>
<dbReference type="CDD" id="cd00082">
    <property type="entry name" value="HisKA"/>
    <property type="match status" value="1"/>
</dbReference>
<gene>
    <name evidence="9" type="ORF">FJM65_14950</name>
</gene>
<dbReference type="PROSITE" id="PS50113">
    <property type="entry name" value="PAC"/>
    <property type="match status" value="3"/>
</dbReference>
<proteinExistence type="predicted"/>
<dbReference type="EMBL" id="VFRQ01000008">
    <property type="protein sequence ID" value="TPE42946.1"/>
    <property type="molecule type" value="Genomic_DNA"/>
</dbReference>
<evidence type="ECO:0000256" key="4">
    <source>
        <dbReference type="ARBA" id="ARBA00022679"/>
    </source>
</evidence>
<dbReference type="SUPFAM" id="SSF47384">
    <property type="entry name" value="Homodimeric domain of signal transducing histidine kinase"/>
    <property type="match status" value="1"/>
</dbReference>
<dbReference type="SMART" id="SM00091">
    <property type="entry name" value="PAS"/>
    <property type="match status" value="6"/>
</dbReference>
<dbReference type="PROSITE" id="PS50112">
    <property type="entry name" value="PAS"/>
    <property type="match status" value="1"/>
</dbReference>
<dbReference type="SUPFAM" id="SSF55874">
    <property type="entry name" value="ATPase domain of HSP90 chaperone/DNA topoisomerase II/histidine kinase"/>
    <property type="match status" value="1"/>
</dbReference>
<keyword evidence="10" id="KW-1185">Reference proteome</keyword>
<dbReference type="Pfam" id="PF08448">
    <property type="entry name" value="PAS_4"/>
    <property type="match status" value="4"/>
</dbReference>
<reference evidence="9 10" key="1">
    <citation type="submission" date="2019-06" db="EMBL/GenBank/DDBJ databases">
        <title>A novel bacterium of genus Pontibacter, isolated from marine sediment.</title>
        <authorList>
            <person name="Huang H."/>
            <person name="Mo K."/>
            <person name="Hu Y."/>
        </authorList>
    </citation>
    <scope>NUCLEOTIDE SEQUENCE [LARGE SCALE GENOMIC DNA]</scope>
    <source>
        <strain evidence="9 10">HB172049</strain>
    </source>
</reference>
<dbReference type="InterPro" id="IPR036890">
    <property type="entry name" value="HATPase_C_sf"/>
</dbReference>
<dbReference type="InterPro" id="IPR003594">
    <property type="entry name" value="HATPase_dom"/>
</dbReference>
<evidence type="ECO:0000259" key="7">
    <source>
        <dbReference type="PROSITE" id="PS50112"/>
    </source>
</evidence>
<dbReference type="InterPro" id="IPR001610">
    <property type="entry name" value="PAC"/>
</dbReference>
<evidence type="ECO:0000256" key="1">
    <source>
        <dbReference type="ARBA" id="ARBA00000085"/>
    </source>
</evidence>
<protein>
    <recommendedName>
        <fullName evidence="2">histidine kinase</fullName>
        <ecNumber evidence="2">2.7.13.3</ecNumber>
    </recommendedName>
</protein>
<evidence type="ECO:0000256" key="3">
    <source>
        <dbReference type="ARBA" id="ARBA00022553"/>
    </source>
</evidence>
<dbReference type="AlphaFoldDB" id="A0A501WBR9"/>
<dbReference type="InterPro" id="IPR036097">
    <property type="entry name" value="HisK_dim/P_sf"/>
</dbReference>
<dbReference type="SMART" id="SM00086">
    <property type="entry name" value="PAC"/>
    <property type="match status" value="3"/>
</dbReference>
<keyword evidence="5" id="KW-0418">Kinase</keyword>
<dbReference type="InterPro" id="IPR052162">
    <property type="entry name" value="Sensor_kinase/Photoreceptor"/>
</dbReference>
<dbReference type="InterPro" id="IPR013656">
    <property type="entry name" value="PAS_4"/>
</dbReference>
<keyword evidence="3" id="KW-0597">Phosphoprotein</keyword>
<dbReference type="Gene3D" id="3.30.450.20">
    <property type="entry name" value="PAS domain"/>
    <property type="match status" value="6"/>
</dbReference>
<evidence type="ECO:0000256" key="5">
    <source>
        <dbReference type="ARBA" id="ARBA00022777"/>
    </source>
</evidence>
<dbReference type="InterPro" id="IPR004358">
    <property type="entry name" value="Sig_transdc_His_kin-like_C"/>
</dbReference>
<dbReference type="Pfam" id="PF02518">
    <property type="entry name" value="HATPase_c"/>
    <property type="match status" value="1"/>
</dbReference>
<evidence type="ECO:0000259" key="6">
    <source>
        <dbReference type="PROSITE" id="PS50109"/>
    </source>
</evidence>
<dbReference type="Pfam" id="PF13426">
    <property type="entry name" value="PAS_9"/>
    <property type="match status" value="2"/>
</dbReference>
<dbReference type="SUPFAM" id="SSF55785">
    <property type="entry name" value="PYP-like sensor domain (PAS domain)"/>
    <property type="match status" value="6"/>
</dbReference>
<feature type="domain" description="PAC" evidence="8">
    <location>
        <begin position="363"/>
        <end position="416"/>
    </location>
</feature>
<dbReference type="InterPro" id="IPR035965">
    <property type="entry name" value="PAS-like_dom_sf"/>
</dbReference>
<dbReference type="EC" id="2.7.13.3" evidence="2"/>
<evidence type="ECO:0000313" key="9">
    <source>
        <dbReference type="EMBL" id="TPE42946.1"/>
    </source>
</evidence>
<dbReference type="SMART" id="SM00388">
    <property type="entry name" value="HisKA"/>
    <property type="match status" value="1"/>
</dbReference>
<dbReference type="PROSITE" id="PS50109">
    <property type="entry name" value="HIS_KIN"/>
    <property type="match status" value="1"/>
</dbReference>
<dbReference type="Gene3D" id="3.30.565.10">
    <property type="entry name" value="Histidine kinase-like ATPase, C-terminal domain"/>
    <property type="match status" value="1"/>
</dbReference>
<evidence type="ECO:0000259" key="8">
    <source>
        <dbReference type="PROSITE" id="PS50113"/>
    </source>
</evidence>